<dbReference type="PANTHER" id="PTHR12143:SF19">
    <property type="entry name" value="PEPTIDE-N(4)-(N-ACETYL-BETA-GLUCOSAMINYL)ASPARAGINE AMIDASE"/>
    <property type="match status" value="1"/>
</dbReference>
<comment type="similarity">
    <text evidence="1">Belongs to the transglutaminase-like superfamily. PNGase family.</text>
</comment>
<proteinExistence type="inferred from homology"/>
<dbReference type="SMART" id="SM00460">
    <property type="entry name" value="TGc"/>
    <property type="match status" value="1"/>
</dbReference>
<dbReference type="SUPFAM" id="SSF54001">
    <property type="entry name" value="Cysteine proteinases"/>
    <property type="match status" value="1"/>
</dbReference>
<reference evidence="6 7" key="1">
    <citation type="submission" date="2024-04" db="EMBL/GenBank/DDBJ databases">
        <title>Tritrichomonas musculus Genome.</title>
        <authorList>
            <person name="Alves-Ferreira E."/>
            <person name="Grigg M."/>
            <person name="Lorenzi H."/>
            <person name="Galac M."/>
        </authorList>
    </citation>
    <scope>NUCLEOTIDE SEQUENCE [LARGE SCALE GENOMIC DNA]</scope>
    <source>
        <strain evidence="6 7">EAF2021</strain>
    </source>
</reference>
<feature type="domain" description="Transglutaminase-like" evidence="5">
    <location>
        <begin position="220"/>
        <end position="275"/>
    </location>
</feature>
<evidence type="ECO:0000259" key="5">
    <source>
        <dbReference type="SMART" id="SM00460"/>
    </source>
</evidence>
<feature type="region of interest" description="Disordered" evidence="4">
    <location>
        <begin position="352"/>
        <end position="385"/>
    </location>
</feature>
<dbReference type="InterPro" id="IPR002931">
    <property type="entry name" value="Transglutaminase-like"/>
</dbReference>
<evidence type="ECO:0000256" key="3">
    <source>
        <dbReference type="ARBA" id="ARBA00022833"/>
    </source>
</evidence>
<keyword evidence="2" id="KW-0479">Metal-binding</keyword>
<evidence type="ECO:0000256" key="1">
    <source>
        <dbReference type="ARBA" id="ARBA00009390"/>
    </source>
</evidence>
<organism evidence="6 7">
    <name type="scientific">Tritrichomonas musculus</name>
    <dbReference type="NCBI Taxonomy" id="1915356"/>
    <lineage>
        <taxon>Eukaryota</taxon>
        <taxon>Metamonada</taxon>
        <taxon>Parabasalia</taxon>
        <taxon>Tritrichomonadida</taxon>
        <taxon>Tritrichomonadidae</taxon>
        <taxon>Tritrichomonas</taxon>
    </lineage>
</organism>
<name>A0ABR2K0U2_9EUKA</name>
<dbReference type="Gene3D" id="3.10.620.30">
    <property type="match status" value="1"/>
</dbReference>
<dbReference type="InterPro" id="IPR050883">
    <property type="entry name" value="PNGase"/>
</dbReference>
<protein>
    <submittedName>
        <fullName evidence="6">Peptide-N4-(N-acetyl-beta-glucosaminyl)asparagine amidase</fullName>
    </submittedName>
</protein>
<comment type="caution">
    <text evidence="6">The sequence shown here is derived from an EMBL/GenBank/DDBJ whole genome shotgun (WGS) entry which is preliminary data.</text>
</comment>
<evidence type="ECO:0000313" key="6">
    <source>
        <dbReference type="EMBL" id="KAK8884708.1"/>
    </source>
</evidence>
<dbReference type="PANTHER" id="PTHR12143">
    <property type="entry name" value="PEPTIDE N-GLYCANASE PNGASE -RELATED"/>
    <property type="match status" value="1"/>
</dbReference>
<dbReference type="EMBL" id="JAPFFF010000008">
    <property type="protein sequence ID" value="KAK8884708.1"/>
    <property type="molecule type" value="Genomic_DNA"/>
</dbReference>
<gene>
    <name evidence="6" type="ORF">M9Y10_043827</name>
</gene>
<dbReference type="InterPro" id="IPR038765">
    <property type="entry name" value="Papain-like_cys_pep_sf"/>
</dbReference>
<evidence type="ECO:0000313" key="7">
    <source>
        <dbReference type="Proteomes" id="UP001470230"/>
    </source>
</evidence>
<dbReference type="Pfam" id="PF01841">
    <property type="entry name" value="Transglut_core"/>
    <property type="match status" value="1"/>
</dbReference>
<evidence type="ECO:0000256" key="2">
    <source>
        <dbReference type="ARBA" id="ARBA00022723"/>
    </source>
</evidence>
<sequence length="385" mass="44622">MVKIIVYYHNHLLRLEASPASQTSQIFDTLKQSFQLEGNQADYYIWASKFYEFGTTKLQEIGNLHEARLFLVDKADKEKLDPFMSNILPSIVYEAANATQDGHSIISGIQSMHNFVINFSKDDVAEKVLSIIPFDRIDPFEGDAKVAEITKWFKEDFFTFVKEFPCHNCGGPTVRKTDPSIPPFPSETEAKYLASRCELYYCQSCGAITRFPRYNDVCKLLETRKGRCGEFANTFGAILKTLGYDIRLVDDFNDHIWVEFWSDEKGRYVHVDPCENIVDQPLTYEKGWGKKETWVIAVGENQCADVTPKYTQNIDDCIRRRKSLCPEEWYAKYIKFKNEEFLSSIESEDGRNEILEHQQKDSESMKNVRTETRPEEERSRISGNE</sequence>
<keyword evidence="7" id="KW-1185">Reference proteome</keyword>
<keyword evidence="3" id="KW-0862">Zinc</keyword>
<accession>A0ABR2K0U2</accession>
<evidence type="ECO:0000256" key="4">
    <source>
        <dbReference type="SAM" id="MobiDB-lite"/>
    </source>
</evidence>
<dbReference type="Proteomes" id="UP001470230">
    <property type="component" value="Unassembled WGS sequence"/>
</dbReference>